<dbReference type="SUPFAM" id="SSF49493">
    <property type="entry name" value="HSP40/DnaJ peptide-binding domain"/>
    <property type="match status" value="2"/>
</dbReference>
<dbReference type="FunFam" id="2.60.260.20:FF:000013">
    <property type="entry name" value="DnaJ subfamily B member 11"/>
    <property type="match status" value="1"/>
</dbReference>
<dbReference type="CDD" id="cd10747">
    <property type="entry name" value="DnaJ_C"/>
    <property type="match status" value="1"/>
</dbReference>
<dbReference type="PANTHER" id="PTHR43096">
    <property type="entry name" value="DNAJ HOMOLOG 1, MITOCHONDRIAL-RELATED"/>
    <property type="match status" value="1"/>
</dbReference>
<dbReference type="InterPro" id="IPR036869">
    <property type="entry name" value="J_dom_sf"/>
</dbReference>
<dbReference type="PRINTS" id="PR00625">
    <property type="entry name" value="JDOMAIN"/>
</dbReference>
<dbReference type="SUPFAM" id="SSF46565">
    <property type="entry name" value="Chaperone J-domain"/>
    <property type="match status" value="1"/>
</dbReference>
<dbReference type="CDD" id="cd06257">
    <property type="entry name" value="DnaJ"/>
    <property type="match status" value="1"/>
</dbReference>
<keyword evidence="1" id="KW-0143">Chaperone</keyword>
<gene>
    <name evidence="4" type="ORF">F0357_02485</name>
</gene>
<dbReference type="Pfam" id="PF00226">
    <property type="entry name" value="DnaJ"/>
    <property type="match status" value="1"/>
</dbReference>
<evidence type="ECO:0000313" key="5">
    <source>
        <dbReference type="Proteomes" id="UP000332515"/>
    </source>
</evidence>
<proteinExistence type="predicted"/>
<evidence type="ECO:0000256" key="2">
    <source>
        <dbReference type="SAM" id="MobiDB-lite"/>
    </source>
</evidence>
<name>A0A6A7XZ28_9HYPH</name>
<dbReference type="Proteomes" id="UP000332515">
    <property type="component" value="Unassembled WGS sequence"/>
</dbReference>
<dbReference type="AlphaFoldDB" id="A0A6A7XZ28"/>
<dbReference type="InterPro" id="IPR008971">
    <property type="entry name" value="HSP40/DnaJ_pept-bd"/>
</dbReference>
<dbReference type="Gene3D" id="2.60.260.20">
    <property type="entry name" value="Urease metallochaperone UreE, N-terminal domain"/>
    <property type="match status" value="2"/>
</dbReference>
<dbReference type="GO" id="GO:0005737">
    <property type="term" value="C:cytoplasm"/>
    <property type="evidence" value="ECO:0007669"/>
    <property type="project" value="TreeGrafter"/>
</dbReference>
<dbReference type="PROSITE" id="PS00636">
    <property type="entry name" value="DNAJ_1"/>
    <property type="match status" value="1"/>
</dbReference>
<dbReference type="InterPro" id="IPR001623">
    <property type="entry name" value="DnaJ_domain"/>
</dbReference>
<evidence type="ECO:0000259" key="3">
    <source>
        <dbReference type="PROSITE" id="PS50076"/>
    </source>
</evidence>
<dbReference type="EMBL" id="VWNA01000001">
    <property type="protein sequence ID" value="MQT11558.1"/>
    <property type="molecule type" value="Genomic_DNA"/>
</dbReference>
<organism evidence="4 5">
    <name type="scientific">Segnochrobactrum spirostomi</name>
    <dbReference type="NCBI Taxonomy" id="2608987"/>
    <lineage>
        <taxon>Bacteria</taxon>
        <taxon>Pseudomonadati</taxon>
        <taxon>Pseudomonadota</taxon>
        <taxon>Alphaproteobacteria</taxon>
        <taxon>Hyphomicrobiales</taxon>
        <taxon>Segnochrobactraceae</taxon>
        <taxon>Segnochrobactrum</taxon>
    </lineage>
</organism>
<comment type="caution">
    <text evidence="4">The sequence shown here is derived from an EMBL/GenBank/DDBJ whole genome shotgun (WGS) entry which is preliminary data.</text>
</comment>
<reference evidence="4 5" key="1">
    <citation type="submission" date="2019-09" db="EMBL/GenBank/DDBJ databases">
        <title>Segnochrobactrum spirostomi gen. nov., sp. nov., isolated from the ciliate Spirostomum cf. yagiui and description of a novel family, Segnochrobactraceae fam. nov. within the order Rhizobiales of the class Alphaproteobacteria.</title>
        <authorList>
            <person name="Akter S."/>
            <person name="Shazib S.U.A."/>
            <person name="Shin M.K."/>
        </authorList>
    </citation>
    <scope>NUCLEOTIDE SEQUENCE [LARGE SCALE GENOMIC DNA]</scope>
    <source>
        <strain evidence="4 5">Sp-1</strain>
    </source>
</reference>
<feature type="domain" description="J" evidence="3">
    <location>
        <begin position="3"/>
        <end position="68"/>
    </location>
</feature>
<accession>A0A6A7XZ28</accession>
<dbReference type="PANTHER" id="PTHR43096:SF52">
    <property type="entry name" value="DNAJ HOMOLOG 1, MITOCHONDRIAL-RELATED"/>
    <property type="match status" value="1"/>
</dbReference>
<feature type="compositionally biased region" description="Gly residues" evidence="2">
    <location>
        <begin position="100"/>
        <end position="111"/>
    </location>
</feature>
<dbReference type="InterPro" id="IPR018253">
    <property type="entry name" value="DnaJ_domain_CS"/>
</dbReference>
<evidence type="ECO:0000313" key="4">
    <source>
        <dbReference type="EMBL" id="MQT11558.1"/>
    </source>
</evidence>
<feature type="region of interest" description="Disordered" evidence="2">
    <location>
        <begin position="88"/>
        <end position="115"/>
    </location>
</feature>
<evidence type="ECO:0000256" key="1">
    <source>
        <dbReference type="ARBA" id="ARBA00023186"/>
    </source>
</evidence>
<keyword evidence="5" id="KW-1185">Reference proteome</keyword>
<dbReference type="GO" id="GO:0051082">
    <property type="term" value="F:unfolded protein binding"/>
    <property type="evidence" value="ECO:0007669"/>
    <property type="project" value="InterPro"/>
</dbReference>
<dbReference type="GO" id="GO:0042026">
    <property type="term" value="P:protein refolding"/>
    <property type="evidence" value="ECO:0007669"/>
    <property type="project" value="TreeGrafter"/>
</dbReference>
<dbReference type="Pfam" id="PF01556">
    <property type="entry name" value="DnaJ_C"/>
    <property type="match status" value="1"/>
</dbReference>
<protein>
    <submittedName>
        <fullName evidence="4">J domain-containing protein</fullName>
    </submittedName>
</protein>
<sequence length="315" mass="33052">MRDPYEVLGVARSASEAEIKSAFRKLAKRFHPDRNKDDPKAQSRFAEIGSAYEILGDADKRGQFDRGEIDGDGKPRAPAFDFNGFDGRRGGFDPRAGGFRQAGGAPGGGDFGPDIEDILSQVLGGRGRRGGEARGPAPAGEDIAVTAQVSLEDVAQGEKARVALPSGKTVDVKLPPAVQPGEKIRLKGQGHPSPLGGPAGDAIVTVVFAPHPLFTVDGTDLKLDVPITLDEAVLGGKVRVPTLTGSVDLKIPPGAGASRTLRLRGKGLPVKSGGHGDLYVTPRITLPAGTDSDLEALMERWRETKPYSVRGPAFG</sequence>
<dbReference type="InterPro" id="IPR002939">
    <property type="entry name" value="DnaJ_C"/>
</dbReference>
<dbReference type="RefSeq" id="WP_153478373.1">
    <property type="nucleotide sequence ID" value="NZ_VWNA01000001.1"/>
</dbReference>
<dbReference type="PROSITE" id="PS50076">
    <property type="entry name" value="DNAJ_2"/>
    <property type="match status" value="1"/>
</dbReference>
<dbReference type="Gene3D" id="1.10.287.110">
    <property type="entry name" value="DnaJ domain"/>
    <property type="match status" value="1"/>
</dbReference>
<dbReference type="SMART" id="SM00271">
    <property type="entry name" value="DnaJ"/>
    <property type="match status" value="1"/>
</dbReference>